<comment type="caution">
    <text evidence="5">The sequence shown here is derived from an EMBL/GenBank/DDBJ whole genome shotgun (WGS) entry which is preliminary data.</text>
</comment>
<dbReference type="Proteomes" id="UP001254813">
    <property type="component" value="Unassembled WGS sequence"/>
</dbReference>
<evidence type="ECO:0000313" key="6">
    <source>
        <dbReference type="Proteomes" id="UP001254813"/>
    </source>
</evidence>
<evidence type="ECO:0000256" key="2">
    <source>
        <dbReference type="PROSITE-ProRule" id="PRU00169"/>
    </source>
</evidence>
<dbReference type="EMBL" id="JAMQOQ010000001">
    <property type="protein sequence ID" value="MDS0293699.1"/>
    <property type="molecule type" value="Genomic_DNA"/>
</dbReference>
<feature type="modified residue" description="4-aspartylphosphate" evidence="2">
    <location>
        <position position="67"/>
    </location>
</feature>
<dbReference type="InterPro" id="IPR001789">
    <property type="entry name" value="Sig_transdc_resp-reg_receiver"/>
</dbReference>
<accession>A0ABU2FYU2</accession>
<dbReference type="Gene3D" id="3.40.50.2300">
    <property type="match status" value="1"/>
</dbReference>
<keyword evidence="1 2" id="KW-0597">Phosphoprotein</keyword>
<dbReference type="InterPro" id="IPR011006">
    <property type="entry name" value="CheY-like_superfamily"/>
</dbReference>
<proteinExistence type="predicted"/>
<dbReference type="InterPro" id="IPR050595">
    <property type="entry name" value="Bact_response_regulator"/>
</dbReference>
<protein>
    <submittedName>
        <fullName evidence="5">Response regulator</fullName>
    </submittedName>
</protein>
<evidence type="ECO:0000256" key="1">
    <source>
        <dbReference type="ARBA" id="ARBA00022553"/>
    </source>
</evidence>
<feature type="region of interest" description="Disordered" evidence="3">
    <location>
        <begin position="1"/>
        <end position="20"/>
    </location>
</feature>
<feature type="domain" description="Response regulatory" evidence="4">
    <location>
        <begin position="18"/>
        <end position="131"/>
    </location>
</feature>
<reference evidence="5 6" key="1">
    <citation type="submission" date="2022-06" db="EMBL/GenBank/DDBJ databases">
        <title>Halogeometricum sp. a new haloarchaeum isolate from saline soil.</title>
        <authorList>
            <person name="Strakova D."/>
            <person name="Galisteo C."/>
            <person name="Sanchez-Porro C."/>
            <person name="Ventosa A."/>
        </authorList>
    </citation>
    <scope>NUCLEOTIDE SEQUENCE [LARGE SCALE GENOMIC DNA]</scope>
    <source>
        <strain evidence="6">S3BR25-2</strain>
    </source>
</reference>
<gene>
    <name evidence="5" type="ORF">NDI79_05875</name>
</gene>
<dbReference type="PANTHER" id="PTHR44591">
    <property type="entry name" value="STRESS RESPONSE REGULATOR PROTEIN 1"/>
    <property type="match status" value="1"/>
</dbReference>
<dbReference type="SUPFAM" id="SSF52172">
    <property type="entry name" value="CheY-like"/>
    <property type="match status" value="1"/>
</dbReference>
<evidence type="ECO:0000313" key="5">
    <source>
        <dbReference type="EMBL" id="MDS0293699.1"/>
    </source>
</evidence>
<dbReference type="Pfam" id="PF00072">
    <property type="entry name" value="Response_reg"/>
    <property type="match status" value="1"/>
</dbReference>
<keyword evidence="6" id="KW-1185">Reference proteome</keyword>
<dbReference type="PROSITE" id="PS50110">
    <property type="entry name" value="RESPONSE_REGULATORY"/>
    <property type="match status" value="1"/>
</dbReference>
<organism evidence="5 6">
    <name type="scientific">Halogeometricum luteum</name>
    <dbReference type="NCBI Taxonomy" id="2950537"/>
    <lineage>
        <taxon>Archaea</taxon>
        <taxon>Methanobacteriati</taxon>
        <taxon>Methanobacteriota</taxon>
        <taxon>Stenosarchaea group</taxon>
        <taxon>Halobacteria</taxon>
        <taxon>Halobacteriales</taxon>
        <taxon>Haloferacaceae</taxon>
        <taxon>Halogeometricum</taxon>
    </lineage>
</organism>
<name>A0ABU2FYU2_9EURY</name>
<dbReference type="RefSeq" id="WP_310927509.1">
    <property type="nucleotide sequence ID" value="NZ_JAMQOQ010000001.1"/>
</dbReference>
<sequence>MQQSQPTSERGGEAREQTVLLADDDEAFRETLVIWLTGEEGWSVREAADGEDVLSKLDGSVDVLVLDRRMPNLSGPEVIDRLDETAFDGDVFVLSAYQADEHLNDDSDRIAAYVTKPVRREEFIERLESGR</sequence>
<evidence type="ECO:0000256" key="3">
    <source>
        <dbReference type="SAM" id="MobiDB-lite"/>
    </source>
</evidence>
<evidence type="ECO:0000259" key="4">
    <source>
        <dbReference type="PROSITE" id="PS50110"/>
    </source>
</evidence>
<dbReference type="SMART" id="SM00448">
    <property type="entry name" value="REC"/>
    <property type="match status" value="1"/>
</dbReference>
<dbReference type="PANTHER" id="PTHR44591:SF3">
    <property type="entry name" value="RESPONSE REGULATORY DOMAIN-CONTAINING PROTEIN"/>
    <property type="match status" value="1"/>
</dbReference>